<dbReference type="PANTHER" id="PTHR34127">
    <property type="entry name" value="OS04G0405600 PROTEIN"/>
    <property type="match status" value="1"/>
</dbReference>
<dbReference type="Gene3D" id="3.40.50.1820">
    <property type="entry name" value="alpha/beta hydrolase"/>
    <property type="match status" value="1"/>
</dbReference>
<dbReference type="InterPro" id="IPR010765">
    <property type="entry name" value="DUF1350"/>
</dbReference>
<dbReference type="PANTHER" id="PTHR34127:SF3">
    <property type="entry name" value="INITIATION FACTOR 4F SUBUNIT (DUF1350)"/>
    <property type="match status" value="1"/>
</dbReference>
<proteinExistence type="predicted"/>
<protein>
    <submittedName>
        <fullName evidence="1">Uncharacterized protein</fullName>
    </submittedName>
</protein>
<organism evidence="1 2">
    <name type="scientific">Canna indica</name>
    <name type="common">Indian-shot</name>
    <dbReference type="NCBI Taxonomy" id="4628"/>
    <lineage>
        <taxon>Eukaryota</taxon>
        <taxon>Viridiplantae</taxon>
        <taxon>Streptophyta</taxon>
        <taxon>Embryophyta</taxon>
        <taxon>Tracheophyta</taxon>
        <taxon>Spermatophyta</taxon>
        <taxon>Magnoliopsida</taxon>
        <taxon>Liliopsida</taxon>
        <taxon>Zingiberales</taxon>
        <taxon>Cannaceae</taxon>
        <taxon>Canna</taxon>
    </lineage>
</organism>
<gene>
    <name evidence="1" type="ORF">Cni_G22602</name>
</gene>
<dbReference type="Pfam" id="PF07082">
    <property type="entry name" value="DUF1350"/>
    <property type="match status" value="2"/>
</dbReference>
<accession>A0AAQ3KUF0</accession>
<evidence type="ECO:0000313" key="1">
    <source>
        <dbReference type="EMBL" id="WOL13822.1"/>
    </source>
</evidence>
<dbReference type="Proteomes" id="UP001327560">
    <property type="component" value="Chromosome 7"/>
</dbReference>
<evidence type="ECO:0000313" key="2">
    <source>
        <dbReference type="Proteomes" id="UP001327560"/>
    </source>
</evidence>
<name>A0AAQ3KUF0_9LILI</name>
<reference evidence="1 2" key="1">
    <citation type="submission" date="2023-10" db="EMBL/GenBank/DDBJ databases">
        <title>Chromosome-scale genome assembly provides insights into flower coloration mechanisms of Canna indica.</title>
        <authorList>
            <person name="Li C."/>
        </authorList>
    </citation>
    <scope>NUCLEOTIDE SEQUENCE [LARGE SCALE GENOMIC DNA]</scope>
    <source>
        <tissue evidence="1">Flower</tissue>
    </source>
</reference>
<dbReference type="AlphaFoldDB" id="A0AAQ3KUF0"/>
<dbReference type="InterPro" id="IPR029058">
    <property type="entry name" value="AB_hydrolase_fold"/>
</dbReference>
<keyword evidence="2" id="KW-1185">Reference proteome</keyword>
<dbReference type="EMBL" id="CP136896">
    <property type="protein sequence ID" value="WOL13822.1"/>
    <property type="molecule type" value="Genomic_DNA"/>
</dbReference>
<sequence>MALLLPVRPLLGSRDASITTSSFSAPSVTRFSRSKKGCGSVLSSSTKPYRTMAPNAYPSGGTAMAEGRGYLRLGSCLVVPPPAGRKPTAVVKFLGGAFIGAIPEVTYSYLMEWLAKEGFLVVSVPYNVTFYHEKAAKEVYERFHSCMDSLFAYGIPDAGITASDISALDLYSVGHSNGALLQMLIGSYFEEKIPKANVIISFNNRPAAEAVPYFEQFGPMVSQIMPIIEESPVYSMARNASGDALKALLDTAGSLIQDYDREAVESLTKFIDQLPSVMNQVTQGTSEFKPTPPENRDFFKKSYSVPHTLLVKFSVDAIDESDLLEDILKPRIKAIGGTLEKITLPGNHLTPCLQQDLKWQVGYQYTPADAVAQALKSLSLNDTTVLARKVADWLKGINHK</sequence>
<dbReference type="SUPFAM" id="SSF53474">
    <property type="entry name" value="alpha/beta-Hydrolases"/>
    <property type="match status" value="1"/>
</dbReference>